<dbReference type="EMBL" id="BART01028834">
    <property type="protein sequence ID" value="GAG93857.1"/>
    <property type="molecule type" value="Genomic_DNA"/>
</dbReference>
<comment type="caution">
    <text evidence="1">The sequence shown here is derived from an EMBL/GenBank/DDBJ whole genome shotgun (WGS) entry which is preliminary data.</text>
</comment>
<protein>
    <submittedName>
        <fullName evidence="1">Uncharacterized protein</fullName>
    </submittedName>
</protein>
<gene>
    <name evidence="1" type="ORF">S01H4_50740</name>
</gene>
<reference evidence="1" key="1">
    <citation type="journal article" date="2014" name="Front. Microbiol.">
        <title>High frequency of phylogenetically diverse reductive dehalogenase-homologous genes in deep subseafloor sedimentary metagenomes.</title>
        <authorList>
            <person name="Kawai M."/>
            <person name="Futagami T."/>
            <person name="Toyoda A."/>
            <person name="Takaki Y."/>
            <person name="Nishi S."/>
            <person name="Hori S."/>
            <person name="Arai W."/>
            <person name="Tsubouchi T."/>
            <person name="Morono Y."/>
            <person name="Uchiyama I."/>
            <person name="Ito T."/>
            <person name="Fujiyama A."/>
            <person name="Inagaki F."/>
            <person name="Takami H."/>
        </authorList>
    </citation>
    <scope>NUCLEOTIDE SEQUENCE</scope>
    <source>
        <strain evidence="1">Expedition CK06-06</strain>
    </source>
</reference>
<name>X1CLH2_9ZZZZ</name>
<organism evidence="1">
    <name type="scientific">marine sediment metagenome</name>
    <dbReference type="NCBI Taxonomy" id="412755"/>
    <lineage>
        <taxon>unclassified sequences</taxon>
        <taxon>metagenomes</taxon>
        <taxon>ecological metagenomes</taxon>
    </lineage>
</organism>
<feature type="non-terminal residue" evidence="1">
    <location>
        <position position="45"/>
    </location>
</feature>
<evidence type="ECO:0000313" key="1">
    <source>
        <dbReference type="EMBL" id="GAG93857.1"/>
    </source>
</evidence>
<sequence>MTNMTMKEIEEASTMELAIRMNALISDVENNNGGVNLVDTEELVR</sequence>
<proteinExistence type="predicted"/>
<accession>X1CLH2</accession>
<dbReference type="AlphaFoldDB" id="X1CLH2"/>